<comment type="caution">
    <text evidence="1">The sequence shown here is derived from an EMBL/GenBank/DDBJ whole genome shotgun (WGS) entry which is preliminary data.</text>
</comment>
<protein>
    <submittedName>
        <fullName evidence="1">Uncharacterized protein</fullName>
    </submittedName>
</protein>
<dbReference type="Proteomes" id="UP000186817">
    <property type="component" value="Unassembled WGS sequence"/>
</dbReference>
<dbReference type="EMBL" id="LSRX01000263">
    <property type="protein sequence ID" value="OLQ02484.1"/>
    <property type="molecule type" value="Genomic_DNA"/>
</dbReference>
<dbReference type="AlphaFoldDB" id="A0A1Q9E4X1"/>
<organism evidence="1 2">
    <name type="scientific">Symbiodinium microadriaticum</name>
    <name type="common">Dinoflagellate</name>
    <name type="synonym">Zooxanthella microadriatica</name>
    <dbReference type="NCBI Taxonomy" id="2951"/>
    <lineage>
        <taxon>Eukaryota</taxon>
        <taxon>Sar</taxon>
        <taxon>Alveolata</taxon>
        <taxon>Dinophyceae</taxon>
        <taxon>Suessiales</taxon>
        <taxon>Symbiodiniaceae</taxon>
        <taxon>Symbiodinium</taxon>
    </lineage>
</organism>
<proteinExistence type="predicted"/>
<evidence type="ECO:0000313" key="1">
    <source>
        <dbReference type="EMBL" id="OLQ02484.1"/>
    </source>
</evidence>
<evidence type="ECO:0000313" key="2">
    <source>
        <dbReference type="Proteomes" id="UP000186817"/>
    </source>
</evidence>
<reference evidence="1 2" key="1">
    <citation type="submission" date="2016-02" db="EMBL/GenBank/DDBJ databases">
        <title>Genome analysis of coral dinoflagellate symbionts highlights evolutionary adaptations to a symbiotic lifestyle.</title>
        <authorList>
            <person name="Aranda M."/>
            <person name="Li Y."/>
            <person name="Liew Y.J."/>
            <person name="Baumgarten S."/>
            <person name="Simakov O."/>
            <person name="Wilson M."/>
            <person name="Piel J."/>
            <person name="Ashoor H."/>
            <person name="Bougouffa S."/>
            <person name="Bajic V.B."/>
            <person name="Ryu T."/>
            <person name="Ravasi T."/>
            <person name="Bayer T."/>
            <person name="Micklem G."/>
            <person name="Kim H."/>
            <person name="Bhak J."/>
            <person name="Lajeunesse T.C."/>
            <person name="Voolstra C.R."/>
        </authorList>
    </citation>
    <scope>NUCLEOTIDE SEQUENCE [LARGE SCALE GENOMIC DNA]</scope>
    <source>
        <strain evidence="1 2">CCMP2467</strain>
    </source>
</reference>
<sequence length="90" mass="9939">MGSRTCKDIGEYAEGQRPVADFGWCHPYTDLEEGMNTDSAGCPWPYRARVPALGSLELMLQDTALQACEVQPLVNLGKTGISWTEGWHHS</sequence>
<name>A0A1Q9E4X1_SYMMI</name>
<accession>A0A1Q9E4X1</accession>
<keyword evidence="2" id="KW-1185">Reference proteome</keyword>
<gene>
    <name evidence="1" type="ORF">AK812_SmicGene14654</name>
</gene>